<proteinExistence type="predicted"/>
<name>A0A7S4AU30_9STRA</name>
<reference evidence="1" key="1">
    <citation type="submission" date="2021-01" db="EMBL/GenBank/DDBJ databases">
        <authorList>
            <person name="Corre E."/>
            <person name="Pelletier E."/>
            <person name="Niang G."/>
            <person name="Scheremetjew M."/>
            <person name="Finn R."/>
            <person name="Kale V."/>
            <person name="Holt S."/>
            <person name="Cochrane G."/>
            <person name="Meng A."/>
            <person name="Brown T."/>
            <person name="Cohen L."/>
        </authorList>
    </citation>
    <scope>NUCLEOTIDE SEQUENCE</scope>
    <source>
        <strain evidence="1">10249 10 AB</strain>
    </source>
</reference>
<sequence>MMMTVFRALPGVDANNYSTINVGASVHCHRSCRCLGGGGYLLFLYHCCSDGWSRGDLAQSSLLWRWWQFALSLPLLQFAAPPVLDANANANATAGSARSFALCQACLILYWCCSFLTRRLYPALLWLYS</sequence>
<evidence type="ECO:0000313" key="1">
    <source>
        <dbReference type="EMBL" id="CAE0727062.1"/>
    </source>
</evidence>
<organism evidence="1">
    <name type="scientific">Pseudo-nitzschia australis</name>
    <dbReference type="NCBI Taxonomy" id="44445"/>
    <lineage>
        <taxon>Eukaryota</taxon>
        <taxon>Sar</taxon>
        <taxon>Stramenopiles</taxon>
        <taxon>Ochrophyta</taxon>
        <taxon>Bacillariophyta</taxon>
        <taxon>Bacillariophyceae</taxon>
        <taxon>Bacillariophycidae</taxon>
        <taxon>Bacillariales</taxon>
        <taxon>Bacillariaceae</taxon>
        <taxon>Pseudo-nitzschia</taxon>
    </lineage>
</organism>
<dbReference type="EMBL" id="HBIX01029575">
    <property type="protein sequence ID" value="CAE0727062.1"/>
    <property type="molecule type" value="Transcribed_RNA"/>
</dbReference>
<gene>
    <name evidence="1" type="ORF">PAUS00366_LOCUS19822</name>
</gene>
<accession>A0A7S4AU30</accession>
<dbReference type="AlphaFoldDB" id="A0A7S4AU30"/>
<protein>
    <submittedName>
        <fullName evidence="1">Uncharacterized protein</fullName>
    </submittedName>
</protein>